<dbReference type="GO" id="GO:0016020">
    <property type="term" value="C:membrane"/>
    <property type="evidence" value="ECO:0007669"/>
    <property type="project" value="UniProtKB-SubCell"/>
</dbReference>
<evidence type="ECO:0000259" key="6">
    <source>
        <dbReference type="PROSITE" id="PS50928"/>
    </source>
</evidence>
<sequence>MNILEIFSSSVKLILTLDPLLFDIIILSLKVSFSALIISSFFAIIIGYLLALRKFYLKNIIIIIFNSLMGIPPVVVGLIVYFLLARGGPLGVLQLLYTPGAMIIAQSIIIFPIVVSLSHEIFSQHWLQFRDHFRAFNIPLIGTMLTLIRHS</sequence>
<dbReference type="GO" id="GO:0055085">
    <property type="term" value="P:transmembrane transport"/>
    <property type="evidence" value="ECO:0007669"/>
    <property type="project" value="InterPro"/>
</dbReference>
<reference evidence="7" key="1">
    <citation type="submission" date="2018-05" db="EMBL/GenBank/DDBJ databases">
        <authorList>
            <person name="Lanie J.A."/>
            <person name="Ng W.-L."/>
            <person name="Kazmierczak K.M."/>
            <person name="Andrzejewski T.M."/>
            <person name="Davidsen T.M."/>
            <person name="Wayne K.J."/>
            <person name="Tettelin H."/>
            <person name="Glass J.I."/>
            <person name="Rusch D."/>
            <person name="Podicherti R."/>
            <person name="Tsui H.-C.T."/>
            <person name="Winkler M.E."/>
        </authorList>
    </citation>
    <scope>NUCLEOTIDE SEQUENCE</scope>
</reference>
<evidence type="ECO:0000256" key="1">
    <source>
        <dbReference type="ARBA" id="ARBA00004141"/>
    </source>
</evidence>
<name>A0A383EAA0_9ZZZZ</name>
<keyword evidence="3 5" id="KW-1133">Transmembrane helix</keyword>
<dbReference type="InterPro" id="IPR035906">
    <property type="entry name" value="MetI-like_sf"/>
</dbReference>
<keyword evidence="4 5" id="KW-0472">Membrane</keyword>
<feature type="transmembrane region" description="Helical" evidence="5">
    <location>
        <begin position="96"/>
        <end position="117"/>
    </location>
</feature>
<keyword evidence="2 5" id="KW-0812">Transmembrane</keyword>
<comment type="subcellular location">
    <subcellularLocation>
        <location evidence="1">Membrane</location>
        <topology evidence="1">Multi-pass membrane protein</topology>
    </subcellularLocation>
</comment>
<evidence type="ECO:0000256" key="4">
    <source>
        <dbReference type="ARBA" id="ARBA00023136"/>
    </source>
</evidence>
<protein>
    <recommendedName>
        <fullName evidence="6">ABC transmembrane type-1 domain-containing protein</fullName>
    </recommendedName>
</protein>
<evidence type="ECO:0000256" key="5">
    <source>
        <dbReference type="SAM" id="Phobius"/>
    </source>
</evidence>
<evidence type="ECO:0000313" key="7">
    <source>
        <dbReference type="EMBL" id="SVE53544.1"/>
    </source>
</evidence>
<dbReference type="PANTHER" id="PTHR43632">
    <property type="entry name" value="PERMEASE COMPONENT OF TUNGSTATE ABC TRANSPORTER"/>
    <property type="match status" value="1"/>
</dbReference>
<feature type="transmembrane region" description="Helical" evidence="5">
    <location>
        <begin position="20"/>
        <end position="51"/>
    </location>
</feature>
<accession>A0A383EAA0</accession>
<gene>
    <name evidence="7" type="ORF">METZ01_LOCUS506398</name>
</gene>
<organism evidence="7">
    <name type="scientific">marine metagenome</name>
    <dbReference type="NCBI Taxonomy" id="408172"/>
    <lineage>
        <taxon>unclassified sequences</taxon>
        <taxon>metagenomes</taxon>
        <taxon>ecological metagenomes</taxon>
    </lineage>
</organism>
<dbReference type="Gene3D" id="1.10.3720.10">
    <property type="entry name" value="MetI-like"/>
    <property type="match status" value="1"/>
</dbReference>
<feature type="domain" description="ABC transmembrane type-1" evidence="6">
    <location>
        <begin position="25"/>
        <end position="151"/>
    </location>
</feature>
<dbReference type="AlphaFoldDB" id="A0A383EAA0"/>
<dbReference type="SUPFAM" id="SSF161098">
    <property type="entry name" value="MetI-like"/>
    <property type="match status" value="1"/>
</dbReference>
<dbReference type="PROSITE" id="PS50928">
    <property type="entry name" value="ABC_TM1"/>
    <property type="match status" value="1"/>
</dbReference>
<dbReference type="InterPro" id="IPR049783">
    <property type="entry name" value="ABC_perm_TupB-like"/>
</dbReference>
<evidence type="ECO:0000256" key="3">
    <source>
        <dbReference type="ARBA" id="ARBA00022989"/>
    </source>
</evidence>
<dbReference type="EMBL" id="UINC01224080">
    <property type="protein sequence ID" value="SVE53544.1"/>
    <property type="molecule type" value="Genomic_DNA"/>
</dbReference>
<dbReference type="PANTHER" id="PTHR43632:SF1">
    <property type="entry name" value="PERMEASE COMPONENT OF TUNGSTATE ABC TRANSPORTER"/>
    <property type="match status" value="1"/>
</dbReference>
<dbReference type="InterPro" id="IPR000515">
    <property type="entry name" value="MetI-like"/>
</dbReference>
<feature type="transmembrane region" description="Helical" evidence="5">
    <location>
        <begin position="63"/>
        <end position="84"/>
    </location>
</feature>
<dbReference type="NCBIfam" id="NF038017">
    <property type="entry name" value="ABC_perm1"/>
    <property type="match status" value="1"/>
</dbReference>
<feature type="non-terminal residue" evidence="7">
    <location>
        <position position="151"/>
    </location>
</feature>
<proteinExistence type="predicted"/>
<evidence type="ECO:0000256" key="2">
    <source>
        <dbReference type="ARBA" id="ARBA00022692"/>
    </source>
</evidence>